<dbReference type="Proteomes" id="UP001055811">
    <property type="component" value="Linkage Group LG05"/>
</dbReference>
<dbReference type="EMBL" id="CM042013">
    <property type="protein sequence ID" value="KAI3738285.1"/>
    <property type="molecule type" value="Genomic_DNA"/>
</dbReference>
<comment type="caution">
    <text evidence="1">The sequence shown here is derived from an EMBL/GenBank/DDBJ whole genome shotgun (WGS) entry which is preliminary data.</text>
</comment>
<protein>
    <submittedName>
        <fullName evidence="1">Uncharacterized protein</fullName>
    </submittedName>
</protein>
<keyword evidence="2" id="KW-1185">Reference proteome</keyword>
<evidence type="ECO:0000313" key="1">
    <source>
        <dbReference type="EMBL" id="KAI3738285.1"/>
    </source>
</evidence>
<reference evidence="2" key="1">
    <citation type="journal article" date="2022" name="Mol. Ecol. Resour.">
        <title>The genomes of chicory, endive, great burdock and yacon provide insights into Asteraceae palaeo-polyploidization history and plant inulin production.</title>
        <authorList>
            <person name="Fan W."/>
            <person name="Wang S."/>
            <person name="Wang H."/>
            <person name="Wang A."/>
            <person name="Jiang F."/>
            <person name="Liu H."/>
            <person name="Zhao H."/>
            <person name="Xu D."/>
            <person name="Zhang Y."/>
        </authorList>
    </citation>
    <scope>NUCLEOTIDE SEQUENCE [LARGE SCALE GENOMIC DNA]</scope>
    <source>
        <strain evidence="2">cv. Punajuju</strain>
    </source>
</reference>
<sequence length="221" mass="25600">MVFHCRCFSFPFEEIEHETRTETKSTSTHTYYTAPSDLNRSINSAKKPNNLRVFTVAELKEATNNFDKDRNIGEGGFGNVYRGVIKSLEHPFDEIQVAVKYAKGVMKGHREWLTEVNILGVVEHPNLVKLVGYCAEDSERGMQLFLVYEYMPNRNLRDHLPRRSRRPLSWTRRLKVAQDAARGLAYLHEETASEIIFRDFKSSNILLDDQWNAKILDFGVD</sequence>
<evidence type="ECO:0000313" key="2">
    <source>
        <dbReference type="Proteomes" id="UP001055811"/>
    </source>
</evidence>
<organism evidence="1 2">
    <name type="scientific">Cichorium intybus</name>
    <name type="common">Chicory</name>
    <dbReference type="NCBI Taxonomy" id="13427"/>
    <lineage>
        <taxon>Eukaryota</taxon>
        <taxon>Viridiplantae</taxon>
        <taxon>Streptophyta</taxon>
        <taxon>Embryophyta</taxon>
        <taxon>Tracheophyta</taxon>
        <taxon>Spermatophyta</taxon>
        <taxon>Magnoliopsida</taxon>
        <taxon>eudicotyledons</taxon>
        <taxon>Gunneridae</taxon>
        <taxon>Pentapetalae</taxon>
        <taxon>asterids</taxon>
        <taxon>campanulids</taxon>
        <taxon>Asterales</taxon>
        <taxon>Asteraceae</taxon>
        <taxon>Cichorioideae</taxon>
        <taxon>Cichorieae</taxon>
        <taxon>Cichoriinae</taxon>
        <taxon>Cichorium</taxon>
    </lineage>
</organism>
<accession>A0ACB9CVG6</accession>
<proteinExistence type="predicted"/>
<name>A0ACB9CVG6_CICIN</name>
<reference evidence="1 2" key="2">
    <citation type="journal article" date="2022" name="Mol. Ecol. Resour.">
        <title>The genomes of chicory, endive, great burdock and yacon provide insights into Asteraceae paleo-polyploidization history and plant inulin production.</title>
        <authorList>
            <person name="Fan W."/>
            <person name="Wang S."/>
            <person name="Wang H."/>
            <person name="Wang A."/>
            <person name="Jiang F."/>
            <person name="Liu H."/>
            <person name="Zhao H."/>
            <person name="Xu D."/>
            <person name="Zhang Y."/>
        </authorList>
    </citation>
    <scope>NUCLEOTIDE SEQUENCE [LARGE SCALE GENOMIC DNA]</scope>
    <source>
        <strain evidence="2">cv. Punajuju</strain>
        <tissue evidence="1">Leaves</tissue>
    </source>
</reference>
<gene>
    <name evidence="1" type="ORF">L2E82_28309</name>
</gene>